<evidence type="ECO:0000313" key="6">
    <source>
        <dbReference type="EMBL" id="AKZ65489.1"/>
    </source>
</evidence>
<evidence type="ECO:0000256" key="1">
    <source>
        <dbReference type="ARBA" id="ARBA00012528"/>
    </source>
</evidence>
<evidence type="ECO:0000259" key="5">
    <source>
        <dbReference type="PROSITE" id="PS50887"/>
    </source>
</evidence>
<protein>
    <recommendedName>
        <fullName evidence="1">diguanylate cyclase</fullName>
        <ecNumber evidence="1">2.7.7.65</ecNumber>
    </recommendedName>
</protein>
<dbReference type="SMART" id="SM00448">
    <property type="entry name" value="REC"/>
    <property type="match status" value="1"/>
</dbReference>
<evidence type="ECO:0000259" key="4">
    <source>
        <dbReference type="PROSITE" id="PS50110"/>
    </source>
</evidence>
<accession>A0ABM5V8I2</accession>
<organism evidence="6 7">
    <name type="scientific">Herbaspirillum hiltneri N3</name>
    <dbReference type="NCBI Taxonomy" id="1262470"/>
    <lineage>
        <taxon>Bacteria</taxon>
        <taxon>Pseudomonadati</taxon>
        <taxon>Pseudomonadota</taxon>
        <taxon>Betaproteobacteria</taxon>
        <taxon>Burkholderiales</taxon>
        <taxon>Oxalobacteraceae</taxon>
        <taxon>Herbaspirillum</taxon>
    </lineage>
</organism>
<feature type="domain" description="GGDEF" evidence="5">
    <location>
        <begin position="210"/>
        <end position="346"/>
    </location>
</feature>
<dbReference type="InterPro" id="IPR011006">
    <property type="entry name" value="CheY-like_superfamily"/>
</dbReference>
<dbReference type="InterPro" id="IPR000160">
    <property type="entry name" value="GGDEF_dom"/>
</dbReference>
<sequence length="346" mass="37714">MSTSGPEHSHQPATPSQRSDIAAQEYRFSVLLIDDQLVVQEKVRRAVRSETDIDFHFCSKAADALAKAEACQPTVILQDLVMPDTDGLDLVRQYRSSALLANVPVIVLSSTDEPLIKKDAFLAGANDYVVKSYDTIELVARIRYHSRSYINLLQRDAAYAALHESQKQLEASNAELKRLTHTDGLTGIANRRYFDDYMKQEWLRAQRDKTPLSLLLMDVDCFKLYNDTYGHVAGDDVLRRVGAAIAAGGARPADLAARYGGEEFAVILPATDAAGAKELAEKICRAVAGLGIAHTTSKAAYHVTISVGAATAYPVQGGDIVGLIKRVDDCLYSAKQSGRNRVSAAE</sequence>
<keyword evidence="7" id="KW-1185">Reference proteome</keyword>
<keyword evidence="3" id="KW-0597">Phosphoprotein</keyword>
<dbReference type="EMBL" id="CP011409">
    <property type="protein sequence ID" value="AKZ65489.1"/>
    <property type="molecule type" value="Genomic_DNA"/>
</dbReference>
<dbReference type="InterPro" id="IPR001789">
    <property type="entry name" value="Sig_transdc_resp-reg_receiver"/>
</dbReference>
<evidence type="ECO:0000313" key="7">
    <source>
        <dbReference type="Proteomes" id="UP000063429"/>
    </source>
</evidence>
<dbReference type="Proteomes" id="UP000063429">
    <property type="component" value="Chromosome"/>
</dbReference>
<dbReference type="InterPro" id="IPR043128">
    <property type="entry name" value="Rev_trsase/Diguanyl_cyclase"/>
</dbReference>
<dbReference type="SMART" id="SM00267">
    <property type="entry name" value="GGDEF"/>
    <property type="match status" value="1"/>
</dbReference>
<dbReference type="Gene3D" id="3.40.50.2300">
    <property type="match status" value="1"/>
</dbReference>
<dbReference type="NCBIfam" id="TIGR00254">
    <property type="entry name" value="GGDEF"/>
    <property type="match status" value="1"/>
</dbReference>
<dbReference type="EC" id="2.7.7.65" evidence="1"/>
<feature type="modified residue" description="4-aspartylphosphate" evidence="3">
    <location>
        <position position="79"/>
    </location>
</feature>
<dbReference type="InterPro" id="IPR050469">
    <property type="entry name" value="Diguanylate_Cyclase"/>
</dbReference>
<dbReference type="CDD" id="cd01949">
    <property type="entry name" value="GGDEF"/>
    <property type="match status" value="1"/>
</dbReference>
<gene>
    <name evidence="6" type="ORF">F506_18240</name>
</gene>
<dbReference type="SUPFAM" id="SSF55073">
    <property type="entry name" value="Nucleotide cyclase"/>
    <property type="match status" value="1"/>
</dbReference>
<dbReference type="PROSITE" id="PS50887">
    <property type="entry name" value="GGDEF"/>
    <property type="match status" value="1"/>
</dbReference>
<evidence type="ECO:0000256" key="2">
    <source>
        <dbReference type="ARBA" id="ARBA00034247"/>
    </source>
</evidence>
<proteinExistence type="predicted"/>
<dbReference type="PROSITE" id="PS50110">
    <property type="entry name" value="RESPONSE_REGULATORY"/>
    <property type="match status" value="1"/>
</dbReference>
<comment type="catalytic activity">
    <reaction evidence="2">
        <text>2 GTP = 3',3'-c-di-GMP + 2 diphosphate</text>
        <dbReference type="Rhea" id="RHEA:24898"/>
        <dbReference type="ChEBI" id="CHEBI:33019"/>
        <dbReference type="ChEBI" id="CHEBI:37565"/>
        <dbReference type="ChEBI" id="CHEBI:58805"/>
        <dbReference type="EC" id="2.7.7.65"/>
    </reaction>
</comment>
<dbReference type="Pfam" id="PF00990">
    <property type="entry name" value="GGDEF"/>
    <property type="match status" value="1"/>
</dbReference>
<dbReference type="InterPro" id="IPR029787">
    <property type="entry name" value="Nucleotide_cyclase"/>
</dbReference>
<dbReference type="RefSeq" id="WP_053201768.1">
    <property type="nucleotide sequence ID" value="NZ_CP011409.1"/>
</dbReference>
<dbReference type="PANTHER" id="PTHR45138">
    <property type="entry name" value="REGULATORY COMPONENTS OF SENSORY TRANSDUCTION SYSTEM"/>
    <property type="match status" value="1"/>
</dbReference>
<evidence type="ECO:0000256" key="3">
    <source>
        <dbReference type="PROSITE-ProRule" id="PRU00169"/>
    </source>
</evidence>
<dbReference type="Pfam" id="PF00072">
    <property type="entry name" value="Response_reg"/>
    <property type="match status" value="1"/>
</dbReference>
<feature type="domain" description="Response regulatory" evidence="4">
    <location>
        <begin position="29"/>
        <end position="146"/>
    </location>
</feature>
<dbReference type="SUPFAM" id="SSF52172">
    <property type="entry name" value="CheY-like"/>
    <property type="match status" value="1"/>
</dbReference>
<reference evidence="7" key="1">
    <citation type="journal article" date="2015" name="Genome Announc.">
        <title>Complete Genome Sequence of Herbaspirillum hiltneri N3 (DSM 17495), Isolated from Surface-Sterilized Wheat Roots.</title>
        <authorList>
            <person name="Guizelini D."/>
            <person name="Saizaki P.M."/>
            <person name="Coimbra N.A."/>
            <person name="Weiss V.A."/>
            <person name="Faoro H."/>
            <person name="Sfeir M.Z."/>
            <person name="Baura V.A."/>
            <person name="Monteiro R.A."/>
            <person name="Chubatsu L.S."/>
            <person name="Souza E.M."/>
            <person name="Cruz L.M."/>
            <person name="Pedrosa F.O."/>
            <person name="Raittz R.T."/>
            <person name="Marchaukoski J.N."/>
            <person name="Steffens M.B."/>
        </authorList>
    </citation>
    <scope>NUCLEOTIDE SEQUENCE [LARGE SCALE GENOMIC DNA]</scope>
    <source>
        <strain evidence="7">N3</strain>
    </source>
</reference>
<dbReference type="PANTHER" id="PTHR45138:SF9">
    <property type="entry name" value="DIGUANYLATE CYCLASE DGCM-RELATED"/>
    <property type="match status" value="1"/>
</dbReference>
<dbReference type="Gene3D" id="3.30.70.270">
    <property type="match status" value="1"/>
</dbReference>
<name>A0ABM5V8I2_9BURK</name>